<evidence type="ECO:0000313" key="1">
    <source>
        <dbReference type="EnsemblPlants" id="OMERI01G21440.1"/>
    </source>
</evidence>
<keyword evidence="2" id="KW-1185">Reference proteome</keyword>
<dbReference type="EnsemblPlants" id="OMERI01G21440.1">
    <property type="protein sequence ID" value="OMERI01G21440.1"/>
    <property type="gene ID" value="OMERI01G21440"/>
</dbReference>
<proteinExistence type="predicted"/>
<dbReference type="Gramene" id="OMERI01G21440.1">
    <property type="protein sequence ID" value="OMERI01G21440.1"/>
    <property type="gene ID" value="OMERI01G21440"/>
</dbReference>
<accession>A0A0E0C4W5</accession>
<sequence length="388" mass="42525">MKKRRGNGSSAFLLRGTHLAAAAAAAYGDGREGQRAASPPEEDAAQLLAMDTTKRPLRLTAPSFSLSLSSCSVTNPFLRNQSDTVNVSSLLPYLLANWGATDGIVLVNSLLLLLDCSAIAYVKIEKLMLHIVIAGSIYCTASRVTFLDGAISSVIFVLLSDANCQMDVSSWIISASHLPIHGQTSRQDRGPIWIIVINHASPVYSRAGTLGSYKSRIYGRALSGGNVDFRTRVLFAFINCAPAGPREPRIMRSSATHVAGHPWDFRQAYRLAATVSHPLLLLQCYCSTQIHAYICPAGICRSRREEKGRNLRQHPKAPNRGHYSRCVSTCMVHLQESQRYLCVTIISLRDTTLAPTDQDIKEHFGSGEEGGKQYCPLICYVMVVEAYH</sequence>
<reference evidence="1" key="1">
    <citation type="submission" date="2015-04" db="UniProtKB">
        <authorList>
            <consortium name="EnsemblPlants"/>
        </authorList>
    </citation>
    <scope>IDENTIFICATION</scope>
</reference>
<dbReference type="Proteomes" id="UP000008021">
    <property type="component" value="Chromosome 1"/>
</dbReference>
<dbReference type="AlphaFoldDB" id="A0A0E0C4W5"/>
<reference evidence="1" key="2">
    <citation type="submission" date="2018-05" db="EMBL/GenBank/DDBJ databases">
        <title>OmerRS3 (Oryza meridionalis Reference Sequence Version 3).</title>
        <authorList>
            <person name="Zhang J."/>
            <person name="Kudrna D."/>
            <person name="Lee S."/>
            <person name="Talag J."/>
            <person name="Welchert J."/>
            <person name="Wing R.A."/>
        </authorList>
    </citation>
    <scope>NUCLEOTIDE SEQUENCE [LARGE SCALE GENOMIC DNA]</scope>
    <source>
        <strain evidence="1">cv. OR44</strain>
    </source>
</reference>
<organism evidence="1">
    <name type="scientific">Oryza meridionalis</name>
    <dbReference type="NCBI Taxonomy" id="40149"/>
    <lineage>
        <taxon>Eukaryota</taxon>
        <taxon>Viridiplantae</taxon>
        <taxon>Streptophyta</taxon>
        <taxon>Embryophyta</taxon>
        <taxon>Tracheophyta</taxon>
        <taxon>Spermatophyta</taxon>
        <taxon>Magnoliopsida</taxon>
        <taxon>Liliopsida</taxon>
        <taxon>Poales</taxon>
        <taxon>Poaceae</taxon>
        <taxon>BOP clade</taxon>
        <taxon>Oryzoideae</taxon>
        <taxon>Oryzeae</taxon>
        <taxon>Oryzinae</taxon>
        <taxon>Oryza</taxon>
    </lineage>
</organism>
<evidence type="ECO:0000313" key="2">
    <source>
        <dbReference type="Proteomes" id="UP000008021"/>
    </source>
</evidence>
<name>A0A0E0C4W5_9ORYZ</name>
<dbReference type="HOGENOM" id="CLU_060023_0_0_1"/>
<protein>
    <submittedName>
        <fullName evidence="1">Uncharacterized protein</fullName>
    </submittedName>
</protein>